<name>A0AAD3S9M2_NEPGR</name>
<sequence>METQNTPTIDTTSPFHSVKEAVAIFGQQLAGEIHSQRPSTIAKNEIPQKNDQNPDAESILKKLVAELEATKMEIKLLKKRESETEVALASLSAQLHRNMSKMEEAEAEDAVKAAAVCLSGEERRNMVERMEGSSPISLAQVLSSVEREEGELKGMKKKKKKPIIPLVSDIFVWKKRSSSHELSGSLYSPQMYFP</sequence>
<dbReference type="Proteomes" id="UP001279734">
    <property type="component" value="Unassembled WGS sequence"/>
</dbReference>
<comment type="caution">
    <text evidence="3">The sequence shown here is derived from an EMBL/GenBank/DDBJ whole genome shotgun (WGS) entry which is preliminary data.</text>
</comment>
<keyword evidence="1" id="KW-0175">Coiled coil</keyword>
<proteinExistence type="predicted"/>
<feature type="compositionally biased region" description="Polar residues" evidence="2">
    <location>
        <begin position="36"/>
        <end position="54"/>
    </location>
</feature>
<reference evidence="3" key="1">
    <citation type="submission" date="2023-05" db="EMBL/GenBank/DDBJ databases">
        <title>Nepenthes gracilis genome sequencing.</title>
        <authorList>
            <person name="Fukushima K."/>
        </authorList>
    </citation>
    <scope>NUCLEOTIDE SEQUENCE</scope>
    <source>
        <strain evidence="3">SING2019-196</strain>
    </source>
</reference>
<protein>
    <recommendedName>
        <fullName evidence="5">WEB family protein</fullName>
    </recommendedName>
</protein>
<evidence type="ECO:0000256" key="1">
    <source>
        <dbReference type="SAM" id="Coils"/>
    </source>
</evidence>
<accession>A0AAD3S9M2</accession>
<evidence type="ECO:0000313" key="4">
    <source>
        <dbReference type="Proteomes" id="UP001279734"/>
    </source>
</evidence>
<feature type="region of interest" description="Disordered" evidence="2">
    <location>
        <begin position="35"/>
        <end position="54"/>
    </location>
</feature>
<feature type="coiled-coil region" evidence="1">
    <location>
        <begin position="60"/>
        <end position="108"/>
    </location>
</feature>
<organism evidence="3 4">
    <name type="scientific">Nepenthes gracilis</name>
    <name type="common">Slender pitcher plant</name>
    <dbReference type="NCBI Taxonomy" id="150966"/>
    <lineage>
        <taxon>Eukaryota</taxon>
        <taxon>Viridiplantae</taxon>
        <taxon>Streptophyta</taxon>
        <taxon>Embryophyta</taxon>
        <taxon>Tracheophyta</taxon>
        <taxon>Spermatophyta</taxon>
        <taxon>Magnoliopsida</taxon>
        <taxon>eudicotyledons</taxon>
        <taxon>Gunneridae</taxon>
        <taxon>Pentapetalae</taxon>
        <taxon>Caryophyllales</taxon>
        <taxon>Nepenthaceae</taxon>
        <taxon>Nepenthes</taxon>
    </lineage>
</organism>
<gene>
    <name evidence="3" type="ORF">Nepgr_008599</name>
</gene>
<evidence type="ECO:0000256" key="2">
    <source>
        <dbReference type="SAM" id="MobiDB-lite"/>
    </source>
</evidence>
<dbReference type="AlphaFoldDB" id="A0AAD3S9M2"/>
<dbReference type="EMBL" id="BSYO01000006">
    <property type="protein sequence ID" value="GMH06759.1"/>
    <property type="molecule type" value="Genomic_DNA"/>
</dbReference>
<evidence type="ECO:0000313" key="3">
    <source>
        <dbReference type="EMBL" id="GMH06759.1"/>
    </source>
</evidence>
<evidence type="ECO:0008006" key="5">
    <source>
        <dbReference type="Google" id="ProtNLM"/>
    </source>
</evidence>
<keyword evidence="4" id="KW-1185">Reference proteome</keyword>